<keyword evidence="2" id="KW-0464">Manganese</keyword>
<evidence type="ECO:0000259" key="4">
    <source>
        <dbReference type="Pfam" id="PF01261"/>
    </source>
</evidence>
<accession>A0A4R1N7R0</accession>
<dbReference type="InterPro" id="IPR013022">
    <property type="entry name" value="Xyl_isomerase-like_TIM-brl"/>
</dbReference>
<dbReference type="PANTHER" id="PTHR30268:SF0">
    <property type="entry name" value="L-RHAMNOSE ISOMERASE"/>
    <property type="match status" value="1"/>
</dbReference>
<proteinExistence type="predicted"/>
<evidence type="ECO:0000256" key="1">
    <source>
        <dbReference type="ARBA" id="ARBA00022723"/>
    </source>
</evidence>
<dbReference type="GO" id="GO:0016853">
    <property type="term" value="F:isomerase activity"/>
    <property type="evidence" value="ECO:0007669"/>
    <property type="project" value="UniProtKB-KW"/>
</dbReference>
<protein>
    <submittedName>
        <fullName evidence="5">Xylose isomerase</fullName>
    </submittedName>
</protein>
<organism evidence="5 6">
    <name type="scientific">Sodalis ligni</name>
    <dbReference type="NCBI Taxonomy" id="2697027"/>
    <lineage>
        <taxon>Bacteria</taxon>
        <taxon>Pseudomonadati</taxon>
        <taxon>Pseudomonadota</taxon>
        <taxon>Gammaproteobacteria</taxon>
        <taxon>Enterobacterales</taxon>
        <taxon>Bruguierivoracaceae</taxon>
        <taxon>Sodalis</taxon>
    </lineage>
</organism>
<dbReference type="GO" id="GO:0046872">
    <property type="term" value="F:metal ion binding"/>
    <property type="evidence" value="ECO:0007669"/>
    <property type="project" value="UniProtKB-KW"/>
</dbReference>
<reference evidence="5 6" key="1">
    <citation type="submission" date="2019-02" db="EMBL/GenBank/DDBJ databases">
        <title>Investigation of anaerobic lignin degradation for improved lignocellulosic biofuels.</title>
        <authorList>
            <person name="Deangelis K."/>
        </authorList>
    </citation>
    <scope>NUCLEOTIDE SEQUENCE [LARGE SCALE GENOMIC DNA]</scope>
    <source>
        <strain evidence="5 6">159R</strain>
    </source>
</reference>
<sequence>MKFSSRINSFKARPELFFDTNKIDTVDLIKRMSSVKGLTHVELNYPEHFLQNDIAEIKTAIEESSLKVGGIALRFQKDFNDGEFANPDAELREKAIQTTLDAVNVCRELGGDTVTLWFANDGFDYPFQLDYERAYADTVDAFKRITSENPDMTFSFEYKPYEPRTFSLIGDVCSTLMLLDDVGQKNLGITLDFCHMIMKKENPAYSLFLSAQRNRLVGFHLNDGYGHFDDGLMLGTVHLLQTLEYIYYAKKYKFDGLVYFDTFPKREDPVRECEQNIKMYKILSDYIDSVSMNEIDSIIKSQDAIKIQSLLLSLITKKTSL</sequence>
<keyword evidence="3 5" id="KW-0413">Isomerase</keyword>
<dbReference type="EMBL" id="SJOI01000001">
    <property type="protein sequence ID" value="TCL03212.1"/>
    <property type="molecule type" value="Genomic_DNA"/>
</dbReference>
<dbReference type="PANTHER" id="PTHR30268">
    <property type="entry name" value="L-RHAMNOSE ISOMERASE"/>
    <property type="match status" value="1"/>
</dbReference>
<comment type="caution">
    <text evidence="5">The sequence shown here is derived from an EMBL/GenBank/DDBJ whole genome shotgun (WGS) entry which is preliminary data.</text>
</comment>
<feature type="domain" description="Xylose isomerase-like TIM barrel" evidence="4">
    <location>
        <begin position="37"/>
        <end position="277"/>
    </location>
</feature>
<keyword evidence="6" id="KW-1185">Reference proteome</keyword>
<evidence type="ECO:0000313" key="6">
    <source>
        <dbReference type="Proteomes" id="UP000294555"/>
    </source>
</evidence>
<evidence type="ECO:0000256" key="3">
    <source>
        <dbReference type="ARBA" id="ARBA00023235"/>
    </source>
</evidence>
<evidence type="ECO:0000256" key="2">
    <source>
        <dbReference type="ARBA" id="ARBA00023211"/>
    </source>
</evidence>
<dbReference type="AlphaFoldDB" id="A0A4R1N7R0"/>
<dbReference type="Proteomes" id="UP000294555">
    <property type="component" value="Unassembled WGS sequence"/>
</dbReference>
<gene>
    <name evidence="5" type="ORF">EZJ58_1271</name>
</gene>
<evidence type="ECO:0000313" key="5">
    <source>
        <dbReference type="EMBL" id="TCL03212.1"/>
    </source>
</evidence>
<dbReference type="InterPro" id="IPR050337">
    <property type="entry name" value="L-rhamnose_isomerase"/>
</dbReference>
<dbReference type="Gene3D" id="3.20.20.150">
    <property type="entry name" value="Divalent-metal-dependent TIM barrel enzymes"/>
    <property type="match status" value="1"/>
</dbReference>
<dbReference type="Pfam" id="PF01261">
    <property type="entry name" value="AP_endonuc_2"/>
    <property type="match status" value="1"/>
</dbReference>
<dbReference type="SUPFAM" id="SSF51658">
    <property type="entry name" value="Xylose isomerase-like"/>
    <property type="match status" value="1"/>
</dbReference>
<dbReference type="OrthoDB" id="9801426at2"/>
<dbReference type="InterPro" id="IPR036237">
    <property type="entry name" value="Xyl_isomerase-like_sf"/>
</dbReference>
<name>A0A4R1N7R0_9GAMM</name>
<dbReference type="RefSeq" id="WP_132922102.1">
    <property type="nucleotide sequence ID" value="NZ_SJOI01000001.1"/>
</dbReference>
<keyword evidence="1" id="KW-0479">Metal-binding</keyword>